<protein>
    <submittedName>
        <fullName evidence="1">Uncharacterized protein</fullName>
    </submittedName>
</protein>
<proteinExistence type="predicted"/>
<evidence type="ECO:0000313" key="2">
    <source>
        <dbReference type="Proteomes" id="UP001620461"/>
    </source>
</evidence>
<gene>
    <name evidence="1" type="ORF">ISP15_17985</name>
</gene>
<evidence type="ECO:0000313" key="1">
    <source>
        <dbReference type="EMBL" id="MFK2902222.1"/>
    </source>
</evidence>
<dbReference type="EMBL" id="JADIKJ010000036">
    <property type="protein sequence ID" value="MFK2902222.1"/>
    <property type="molecule type" value="Genomic_DNA"/>
</dbReference>
<dbReference type="Proteomes" id="UP001620461">
    <property type="component" value="Unassembled WGS sequence"/>
</dbReference>
<dbReference type="RefSeq" id="WP_404549349.1">
    <property type="nucleotide sequence ID" value="NZ_JADIKJ010000036.1"/>
</dbReference>
<organism evidence="1 2">
    <name type="scientific">Dyella jejuensis</name>
    <dbReference type="NCBI Taxonomy" id="1432009"/>
    <lineage>
        <taxon>Bacteria</taxon>
        <taxon>Pseudomonadati</taxon>
        <taxon>Pseudomonadota</taxon>
        <taxon>Gammaproteobacteria</taxon>
        <taxon>Lysobacterales</taxon>
        <taxon>Rhodanobacteraceae</taxon>
        <taxon>Dyella</taxon>
    </lineage>
</organism>
<accession>A0ABW8JM77</accession>
<comment type="caution">
    <text evidence="1">The sequence shown here is derived from an EMBL/GenBank/DDBJ whole genome shotgun (WGS) entry which is preliminary data.</text>
</comment>
<name>A0ABW8JM77_9GAMM</name>
<reference evidence="1 2" key="1">
    <citation type="submission" date="2020-10" db="EMBL/GenBank/DDBJ databases">
        <title>Phylogeny of dyella-like bacteria.</title>
        <authorList>
            <person name="Fu J."/>
        </authorList>
    </citation>
    <scope>NUCLEOTIDE SEQUENCE [LARGE SCALE GENOMIC DNA]</scope>
    <source>
        <strain evidence="1 2">JP1</strain>
    </source>
</reference>
<sequence length="87" mass="9435">MKIQSVSIASAVQIAIEEGNAVKEISEVWTKVNQVVHMTGKMSAATRLRIKSEVPALRHWESAATPQNPAIEGFMSDQDKVGLSFPG</sequence>
<keyword evidence="2" id="KW-1185">Reference proteome</keyword>